<accession>G0MZF8</accession>
<comment type="subcellular location">
    <subcellularLocation>
        <location evidence="1">Nucleus</location>
    </subcellularLocation>
</comment>
<evidence type="ECO:0000313" key="8">
    <source>
        <dbReference type="Proteomes" id="UP000008068"/>
    </source>
</evidence>
<evidence type="ECO:0000313" key="7">
    <source>
        <dbReference type="EMBL" id="EGT48169.1"/>
    </source>
</evidence>
<dbReference type="EMBL" id="GL379822">
    <property type="protein sequence ID" value="EGT48169.1"/>
    <property type="molecule type" value="Genomic_DNA"/>
</dbReference>
<feature type="compositionally biased region" description="Acidic residues" evidence="6">
    <location>
        <begin position="351"/>
        <end position="361"/>
    </location>
</feature>
<sequence>MAEILDRNYGNQTPEENEGTIDLQNASANVCKFNRWGTVIAVGCTDGRVFIVDFITRNIARTFSAHALPVSSLSWSRDGRKLLSSSADNSIAVFDVLSGTLLHKIRFNSFVTSAVFHPRDSNKAIVLQINYPPTVEQFSPRLQKVLTNETTASADELVTCVSYDRKGKYIITGTNKGKLIIYNSETLRCISWCKQNSVQQIRQIFVPMKSRFIITNTQDRVIRTYELEDLLHQKGGQVESKYKVLDMVNKAAWKSVCTDSDGLYVCGASTKAHSLYIWESNTGSLIKILHGNKGEALLDVQWHPTRPIILSIAQGTVTLWTQAHVENWSAFAPEFQELEENERYVEKEGEFDMEDEDADDDATNKDQQGEDDIIDVESIKPEEFLASSDEDDIEVMRPSRNLESGPLWYIPIPPEIDNPETDKKLPVDLDTLLNPAWVAAAKGEDIRRYH</sequence>
<evidence type="ECO:0000256" key="2">
    <source>
        <dbReference type="ARBA" id="ARBA00022574"/>
    </source>
</evidence>
<keyword evidence="3" id="KW-0677">Repeat</keyword>
<dbReference type="eggNOG" id="KOG1273">
    <property type="taxonomic scope" value="Eukaryota"/>
</dbReference>
<feature type="region of interest" description="Disordered" evidence="6">
    <location>
        <begin position="350"/>
        <end position="375"/>
    </location>
</feature>
<evidence type="ECO:0000256" key="1">
    <source>
        <dbReference type="ARBA" id="ARBA00004123"/>
    </source>
</evidence>
<feature type="repeat" description="WD" evidence="5">
    <location>
        <begin position="63"/>
        <end position="104"/>
    </location>
</feature>
<dbReference type="InterPro" id="IPR015943">
    <property type="entry name" value="WD40/YVTN_repeat-like_dom_sf"/>
</dbReference>
<dbReference type="OMA" id="DYEDDIM"/>
<dbReference type="InterPro" id="IPR036322">
    <property type="entry name" value="WD40_repeat_dom_sf"/>
</dbReference>
<dbReference type="SMART" id="SM00320">
    <property type="entry name" value="WD40"/>
    <property type="match status" value="4"/>
</dbReference>
<dbReference type="FunCoup" id="G0MZF8">
    <property type="interactions" value="3701"/>
</dbReference>
<dbReference type="GO" id="GO:0005634">
    <property type="term" value="C:nucleus"/>
    <property type="evidence" value="ECO:0000250"/>
    <property type="project" value="UniProtKB"/>
</dbReference>
<dbReference type="Proteomes" id="UP000008068">
    <property type="component" value="Unassembled WGS sequence"/>
</dbReference>
<keyword evidence="4" id="KW-0539">Nucleus</keyword>
<evidence type="ECO:0000256" key="6">
    <source>
        <dbReference type="SAM" id="MobiDB-lite"/>
    </source>
</evidence>
<dbReference type="InterPro" id="IPR037850">
    <property type="entry name" value="RBBP5/Swd1"/>
</dbReference>
<dbReference type="GO" id="GO:0044666">
    <property type="term" value="C:MLL3/4 complex"/>
    <property type="evidence" value="ECO:0007669"/>
    <property type="project" value="EnsemblMetazoa"/>
</dbReference>
<keyword evidence="2 5" id="KW-0853">WD repeat</keyword>
<dbReference type="GO" id="GO:0070828">
    <property type="term" value="P:heterochromatin organization"/>
    <property type="evidence" value="ECO:0000250"/>
    <property type="project" value="UniProtKB"/>
</dbReference>
<dbReference type="GO" id="GO:0007281">
    <property type="term" value="P:germ cell development"/>
    <property type="evidence" value="ECO:0000250"/>
    <property type="project" value="UniProtKB"/>
</dbReference>
<evidence type="ECO:0000256" key="5">
    <source>
        <dbReference type="PROSITE-ProRule" id="PRU00221"/>
    </source>
</evidence>
<dbReference type="Pfam" id="PF00400">
    <property type="entry name" value="WD40"/>
    <property type="match status" value="1"/>
</dbReference>
<dbReference type="InParanoid" id="G0MZF8"/>
<dbReference type="GO" id="GO:0012501">
    <property type="term" value="P:programmed cell death"/>
    <property type="evidence" value="ECO:0007669"/>
    <property type="project" value="EnsemblMetazoa"/>
</dbReference>
<dbReference type="STRING" id="135651.G0MZF8"/>
<dbReference type="HOGENOM" id="CLU_032142_2_2_1"/>
<dbReference type="PANTHER" id="PTHR44040">
    <property type="entry name" value="RETINOBLASTOMA-BINDING PROTEIN 5"/>
    <property type="match status" value="1"/>
</dbReference>
<organism evidence="8">
    <name type="scientific">Caenorhabditis brenneri</name>
    <name type="common">Nematode worm</name>
    <dbReference type="NCBI Taxonomy" id="135651"/>
    <lineage>
        <taxon>Eukaryota</taxon>
        <taxon>Metazoa</taxon>
        <taxon>Ecdysozoa</taxon>
        <taxon>Nematoda</taxon>
        <taxon>Chromadorea</taxon>
        <taxon>Rhabditida</taxon>
        <taxon>Rhabditina</taxon>
        <taxon>Rhabditomorpha</taxon>
        <taxon>Rhabditoidea</taxon>
        <taxon>Rhabditidae</taxon>
        <taxon>Peloderinae</taxon>
        <taxon>Caenorhabditis</taxon>
    </lineage>
</organism>
<dbReference type="InterPro" id="IPR001680">
    <property type="entry name" value="WD40_rpt"/>
</dbReference>
<dbReference type="OrthoDB" id="196858at2759"/>
<proteinExistence type="predicted"/>
<name>G0MZF8_CAEBE</name>
<reference evidence="8" key="1">
    <citation type="submission" date="2011-07" db="EMBL/GenBank/DDBJ databases">
        <authorList>
            <consortium name="Caenorhabditis brenneri Sequencing and Analysis Consortium"/>
            <person name="Wilson R.K."/>
        </authorList>
    </citation>
    <scope>NUCLEOTIDE SEQUENCE [LARGE SCALE GENOMIC DNA]</scope>
    <source>
        <strain evidence="8">PB2801</strain>
    </source>
</reference>
<evidence type="ECO:0000256" key="4">
    <source>
        <dbReference type="ARBA" id="ARBA00023242"/>
    </source>
</evidence>
<dbReference type="GO" id="GO:0018991">
    <property type="term" value="P:egg-laying behavior"/>
    <property type="evidence" value="ECO:0000250"/>
    <property type="project" value="UniProtKB"/>
</dbReference>
<dbReference type="GO" id="GO:0048188">
    <property type="term" value="C:Set1C/COMPASS complex"/>
    <property type="evidence" value="ECO:0007669"/>
    <property type="project" value="InterPro"/>
</dbReference>
<dbReference type="PANTHER" id="PTHR44040:SF1">
    <property type="entry name" value="RETINOBLASTOMA-BINDING PROTEIN 5"/>
    <property type="match status" value="1"/>
</dbReference>
<gene>
    <name evidence="7" type="ORF">CAEBREN_10200</name>
</gene>
<dbReference type="SUPFAM" id="SSF50978">
    <property type="entry name" value="WD40 repeat-like"/>
    <property type="match status" value="1"/>
</dbReference>
<keyword evidence="8" id="KW-1185">Reference proteome</keyword>
<protein>
    <submittedName>
        <fullName evidence="7">Uncharacterized protein</fullName>
    </submittedName>
</protein>
<dbReference type="GO" id="GO:0060290">
    <property type="term" value="P:transdifferentiation"/>
    <property type="evidence" value="ECO:0007669"/>
    <property type="project" value="EnsemblMetazoa"/>
</dbReference>
<dbReference type="Gene3D" id="2.130.10.10">
    <property type="entry name" value="YVTN repeat-like/Quinoprotein amine dehydrogenase"/>
    <property type="match status" value="1"/>
</dbReference>
<dbReference type="PROSITE" id="PS50082">
    <property type="entry name" value="WD_REPEATS_2"/>
    <property type="match status" value="1"/>
</dbReference>
<evidence type="ECO:0000256" key="3">
    <source>
        <dbReference type="ARBA" id="ARBA00022737"/>
    </source>
</evidence>
<dbReference type="AlphaFoldDB" id="G0MZF8"/>
<dbReference type="PROSITE" id="PS50294">
    <property type="entry name" value="WD_REPEATS_REGION"/>
    <property type="match status" value="1"/>
</dbReference>